<name>A0A3B0RVL3_9ZZZZ</name>
<proteinExistence type="predicted"/>
<evidence type="ECO:0000313" key="2">
    <source>
        <dbReference type="EMBL" id="VAV97844.1"/>
    </source>
</evidence>
<keyword evidence="1" id="KW-0812">Transmembrane</keyword>
<reference evidence="2" key="1">
    <citation type="submission" date="2018-06" db="EMBL/GenBank/DDBJ databases">
        <authorList>
            <person name="Zhirakovskaya E."/>
        </authorList>
    </citation>
    <scope>NUCLEOTIDE SEQUENCE</scope>
</reference>
<accession>A0A3B0RVL3</accession>
<feature type="transmembrane region" description="Helical" evidence="1">
    <location>
        <begin position="6"/>
        <end position="27"/>
    </location>
</feature>
<dbReference type="AlphaFoldDB" id="A0A3B0RVL3"/>
<gene>
    <name evidence="2" type="ORF">MNBD_ACTINO01-2595</name>
</gene>
<protein>
    <submittedName>
        <fullName evidence="2">Uncharacterized protein</fullName>
    </submittedName>
</protein>
<organism evidence="2">
    <name type="scientific">hydrothermal vent metagenome</name>
    <dbReference type="NCBI Taxonomy" id="652676"/>
    <lineage>
        <taxon>unclassified sequences</taxon>
        <taxon>metagenomes</taxon>
        <taxon>ecological metagenomes</taxon>
    </lineage>
</organism>
<dbReference type="EMBL" id="UOEI01000219">
    <property type="protein sequence ID" value="VAV97844.1"/>
    <property type="molecule type" value="Genomic_DNA"/>
</dbReference>
<sequence length="41" mass="4706">MTYVASQIVLWLLVAAVFGFAVGWAVSSRKHTKSKKKRHRF</sequence>
<keyword evidence="1" id="KW-0472">Membrane</keyword>
<evidence type="ECO:0000256" key="1">
    <source>
        <dbReference type="SAM" id="Phobius"/>
    </source>
</evidence>
<keyword evidence="1" id="KW-1133">Transmembrane helix</keyword>